<dbReference type="InterPro" id="IPR009030">
    <property type="entry name" value="Growth_fac_rcpt_cys_sf"/>
</dbReference>
<dbReference type="SMART" id="SM00181">
    <property type="entry name" value="EGF"/>
    <property type="match status" value="9"/>
</dbReference>
<keyword evidence="1" id="KW-1133">Transmembrane helix</keyword>
<dbReference type="InParanoid" id="W7X8I6"/>
<evidence type="ECO:0000313" key="3">
    <source>
        <dbReference type="EMBL" id="EWS75690.1"/>
    </source>
</evidence>
<keyword evidence="1" id="KW-0472">Membrane</keyword>
<evidence type="ECO:0000313" key="4">
    <source>
        <dbReference type="Proteomes" id="UP000009168"/>
    </source>
</evidence>
<feature type="domain" description="EGF-like" evidence="2">
    <location>
        <begin position="1260"/>
        <end position="1293"/>
    </location>
</feature>
<organism evidence="3 4">
    <name type="scientific">Tetrahymena thermophila (strain SB210)</name>
    <dbReference type="NCBI Taxonomy" id="312017"/>
    <lineage>
        <taxon>Eukaryota</taxon>
        <taxon>Sar</taxon>
        <taxon>Alveolata</taxon>
        <taxon>Ciliophora</taxon>
        <taxon>Intramacronucleata</taxon>
        <taxon>Oligohymenophorea</taxon>
        <taxon>Hymenostomatida</taxon>
        <taxon>Tetrahymenina</taxon>
        <taxon>Tetrahymenidae</taxon>
        <taxon>Tetrahymena</taxon>
    </lineage>
</organism>
<dbReference type="eggNOG" id="KOG3525">
    <property type="taxonomic scope" value="Eukaryota"/>
</dbReference>
<evidence type="ECO:0000256" key="1">
    <source>
        <dbReference type="SAM" id="Phobius"/>
    </source>
</evidence>
<dbReference type="EMBL" id="GG662794">
    <property type="protein sequence ID" value="EWS75690.1"/>
    <property type="molecule type" value="Genomic_DNA"/>
</dbReference>
<keyword evidence="4" id="KW-1185">Reference proteome</keyword>
<dbReference type="GeneID" id="24440305"/>
<dbReference type="SUPFAM" id="SSF57184">
    <property type="entry name" value="Growth factor receptor domain"/>
    <property type="match status" value="12"/>
</dbReference>
<name>W7X8I6_TETTS</name>
<gene>
    <name evidence="3" type="ORF">TTHERM_000706447</name>
</gene>
<feature type="transmembrane region" description="Helical" evidence="1">
    <location>
        <begin position="2549"/>
        <end position="2574"/>
    </location>
</feature>
<sequence length="2668" mass="300519">MKCDSCNSISYLVDGECVKIISNYQPLNSGKSSEILFKSLTLDNFAEITVSNYLFQLNNFLDDFYDNKKLTQSTVTLCGGYQILGGAYLASTGASIEKSFANLKPHWKIDISFVAFKIDQWQTPSKIYNILVLVDQNGTTIDEQVLEQSPNICGRNNYSDQIVQITVQNLQHNLQNLNIKITTDLNDNSSVHSFGIREFYVQIHYCPDPNCLACSDINSCTSCQIPTFLYQGTCVSKCQDGFYGDNISNQCLQCNKICKTCIEKADKCLSCQDSLYYQQSINTCVKACDPNQYADKNNQCQPCNINCNTCNGGEFNNCQSCYPKKYLQSSINTCDGQCYSNQYADDQTSLCTQCDTSCKTCQGKSSTCTSCNDGRYLKLPENQCVVKCDLGFYEDKSTNTCQKCHSSCQGCNGGSNNNCTSCQSPNFLQQLTGKCVNDCGSNYYGEKSTSICTICHKSCKDCLGGTSNDCLSCNDGTFLQLPQKQCVVNCDLGYYGDPQINSCQKCNPNCKGCNGSQKNNCTSCQPPQFLQQSTGECVSVCQSNQYGDISSSICAPCNKQCKTCFGGSNSDCLSCNNGTFYQQSLNQCLSICNSNQYQDTINNTCSSCHQNCLTCFGPNLNQCLSCQLPLYFDKNTNQCTNTCKNGFYPGLFNNLPICLTCESAFGEGCILCDQKQCNKCSQTFFSSGIYCVDKCPQNTITSFKDMTCSQSCEQSFVVQDNVCQSSCKEGYYASSPQLISNNLIRKCEKCDSQYEYLLESFFAQPTITSSELLNWTKVLIKKCDYCNEYPTLTYTCQQTDFSEFNQNQIFGILDDENTYTYQFQNGIIPHYQISIKVDILLLRTVDPEDGFQIALSDQNNNQLFTSIWYTKNHYTDGYLICSEKPDTLIRFSTILSLSSYNFNLIFHSKLDQDYPDEGFGIKNLNIYLNTCHPSCFRCDGPNYNNCLSCSDSSKYDAQQKTCQQCSSGQFYHQGLCISSCPAQFQGDQNYICVKIQNNCDSYDLSMMKCNRCKPISFYMIDGECVSQISQLYKPLVSAANSEILFKSLTLDSFGEITVSNYQFQITFFDDFYYEKRYTNSTVTLCNIYQLLGGAYLASINSQIQKSFTNLQPHWKIDITFVAFIIDQWQILDTIYAFNVTIDDQLIQFQKNILQPPTQICGLQSQNDQIVQIIALDQPHHQQSLDIKISTNLDQNSSVHSFGIREFYVQIHYCTITNCLSCISLTECISCGNNTFLYQGQCVSQCDDSFYGDTIQNKCIACDKSCKTCYGGTSSNCLSCNDGLFFQQTLNQCLNKCNVDQYGDLQTNICKPCHQNCKTCDGGTSSNCLSCNDGLFFQQTLNQCLNKCNVDQYGDLQTNICKPCHQNCKTCFGGQQNNCQSCYQSTFLQQSTGECVSVCNSNQYGDTSSGICTLCHKLCKTCSGGSNDNCLSCNNGTFYQQSLNQCLTQCNSNQYKDTINNTCCSCNQTCLTCFGPDPNQCSSCQLPLYFDKITNSCKSQCSNGFYPQSINNHPVCLTCQSTYGEGCIICDQNSCIKCKQSYFTYGAQCVDICPQNTITSFINKTCSLECDQPFVLQDSICQSTCKDGYYAFSSKSIQNNMITKCEQCDSKCQKCQNNVNDCTVCSDIQSIDCMSLERQGQYLKQKICDTLGLSDSQTDCENQILSSQDMDSQQNYLIFQREIQDSNSNEYLLQSLFTQNPIPAADLRNWSRVLINNHNNQEYPYSTFTCVQSAFSEFSSSQIYGLFDLEHQYSYYFSNSIPHYQISIKLDLLLLMTVDTNDFIQISVYDNNLSQYTYLKYYTKYNNFNDGFNICSPQYLDTMVRFSAIISPSKNFRLMFYSHLDEFYQNEAFGIKNLYVYLNTCHPSCLTCDGPNYNNCLSCSDNKKYSPNLKTCSLCDNGQLYHYGNCVDSCPGLFLADYINQICQIANKYCENYNSSTLKCESCNPLQSYEIDGECVKLIQNYNTKILFKSLTLDTFGEMQVNNYQFKLNNFFGDFFYQQYAGSTVTQCGNYQILGGAYLASKGASIQKVFTNLQAHWYIDISFIAFKIDDWQNHKIYLEIDNQQVNIQETILDGSKNICGMINYNDQIVQVTALNLQHTSQILSILIYTDLNQLSAFHSFGIREFYVQIHYCSLINCLSCISLTECISCGNNTFLYQGQCVSQCDDSFYGDTIQNKCIACDKSCKTCYGGTSSNCLSCNDGLFFQQTLNQCLNKCNVDQYGDLQTNICKPCHKNCKTCFGGQQNNCQSCYQSTFLQQSTGECVNVCNSNQYGDTSSGICTLCHKLCKTCSGGSNDNCLSCNNGTFYQQSLNQCLTQCNSNQYKDTINNTCSSCNQTCLTCFGPDPSQCSSCQLPLYFDKITNQCKSQCSNGFYPGLINNQPVCLTCQSAYGEGCIICDQNSCFQCKSPFFAYELQCVDICPQNTITSFIYRNCSLRCDQPLVLQDSICQGTCKDGYYGSPAKIIQNNMISKCEQCDSKCQKCQNSANDCTICSDIKSTDCMSETRKAQYFKLKLCDSLGFVQQQKDCQDLTSSIDDKYIIENVVSFISLIFMVILVFTDLKFVGFLSIYYIQVVQMIGNYCLINIDSLYMTKELALKYVLTHNYFNLIPTKQIFPKNEIMKTLFSSQYYPMLFTLCISKGVLNHQQIMVKLDKYPKCQKNIQLLD</sequence>
<dbReference type="OrthoDB" id="6154680at2759"/>
<feature type="domain" description="EGF-like" evidence="2">
    <location>
        <begin position="461"/>
        <end position="504"/>
    </location>
</feature>
<protein>
    <submittedName>
        <fullName evidence="3">Zinc finger lsd1 subclass family protein</fullName>
    </submittedName>
</protein>
<keyword evidence="1" id="KW-0812">Transmembrane</keyword>
<proteinExistence type="predicted"/>
<reference evidence="4" key="1">
    <citation type="journal article" date="2006" name="PLoS Biol.">
        <title>Macronuclear genome sequence of the ciliate Tetrahymena thermophila, a model eukaryote.</title>
        <authorList>
            <person name="Eisen J.A."/>
            <person name="Coyne R.S."/>
            <person name="Wu M."/>
            <person name="Wu D."/>
            <person name="Thiagarajan M."/>
            <person name="Wortman J.R."/>
            <person name="Badger J.H."/>
            <person name="Ren Q."/>
            <person name="Amedeo P."/>
            <person name="Jones K.M."/>
            <person name="Tallon L.J."/>
            <person name="Delcher A.L."/>
            <person name="Salzberg S.L."/>
            <person name="Silva J.C."/>
            <person name="Haas B.J."/>
            <person name="Majoros W.H."/>
            <person name="Farzad M."/>
            <person name="Carlton J.M."/>
            <person name="Smith R.K. Jr."/>
            <person name="Garg J."/>
            <person name="Pearlman R.E."/>
            <person name="Karrer K.M."/>
            <person name="Sun L."/>
            <person name="Manning G."/>
            <person name="Elde N.C."/>
            <person name="Turkewitz A.P."/>
            <person name="Asai D.J."/>
            <person name="Wilkes D.E."/>
            <person name="Wang Y."/>
            <person name="Cai H."/>
            <person name="Collins K."/>
            <person name="Stewart B.A."/>
            <person name="Lee S.R."/>
            <person name="Wilamowska K."/>
            <person name="Weinberg Z."/>
            <person name="Ruzzo W.L."/>
            <person name="Wloga D."/>
            <person name="Gaertig J."/>
            <person name="Frankel J."/>
            <person name="Tsao C.-C."/>
            <person name="Gorovsky M.A."/>
            <person name="Keeling P.J."/>
            <person name="Waller R.F."/>
            <person name="Patron N.J."/>
            <person name="Cherry J.M."/>
            <person name="Stover N.A."/>
            <person name="Krieger C.J."/>
            <person name="del Toro C."/>
            <person name="Ryder H.F."/>
            <person name="Williamson S.C."/>
            <person name="Barbeau R.A."/>
            <person name="Hamilton E.P."/>
            <person name="Orias E."/>
        </authorList>
    </citation>
    <scope>NUCLEOTIDE SEQUENCE [LARGE SCALE GENOMIC DNA]</scope>
    <source>
        <strain evidence="4">SB210</strain>
    </source>
</reference>
<dbReference type="Proteomes" id="UP000009168">
    <property type="component" value="Unassembled WGS sequence"/>
</dbReference>
<dbReference type="InterPro" id="IPR000742">
    <property type="entry name" value="EGF"/>
</dbReference>
<dbReference type="KEGG" id="tet:TTHERM_000706447"/>
<dbReference type="Gene3D" id="2.10.220.10">
    <property type="entry name" value="Hormone Receptor, Insulin-like Growth Factor Receptor 1, Chain A, domain 2"/>
    <property type="match status" value="14"/>
</dbReference>
<dbReference type="SMART" id="SM00261">
    <property type="entry name" value="FU"/>
    <property type="match status" value="27"/>
</dbReference>
<dbReference type="PANTHER" id="PTHR15332:SF175">
    <property type="entry name" value="PROPROTEIN CONVERTASE SUBTILISIN_KEXIN TYPE 5-LIKE"/>
    <property type="match status" value="1"/>
</dbReference>
<feature type="domain" description="EGF-like" evidence="2">
    <location>
        <begin position="2435"/>
        <end position="2476"/>
    </location>
</feature>
<dbReference type="CDD" id="cd00064">
    <property type="entry name" value="FU"/>
    <property type="match status" value="17"/>
</dbReference>
<accession>W7X8I6</accession>
<feature type="domain" description="EGF-like" evidence="2">
    <location>
        <begin position="2182"/>
        <end position="2215"/>
    </location>
</feature>
<feature type="domain" description="EGF-like" evidence="2">
    <location>
        <begin position="213"/>
        <end position="252"/>
    </location>
</feature>
<feature type="domain" description="EGF-like" evidence="2">
    <location>
        <begin position="948"/>
        <end position="993"/>
    </location>
</feature>
<dbReference type="InterPro" id="IPR006212">
    <property type="entry name" value="Furin_repeat"/>
</dbReference>
<feature type="domain" description="EGF-like" evidence="2">
    <location>
        <begin position="353"/>
        <end position="385"/>
    </location>
</feature>
<feature type="domain" description="EGF-like" evidence="2">
    <location>
        <begin position="1311"/>
        <end position="1344"/>
    </location>
</feature>
<dbReference type="RefSeq" id="XP_012651763.1">
    <property type="nucleotide sequence ID" value="XM_012796309.1"/>
</dbReference>
<dbReference type="PANTHER" id="PTHR15332">
    <property type="entry name" value="PROPROTEIN CONVERTASE SUBTILISIN_KEXIN TYPE 5-LIKE"/>
    <property type="match status" value="1"/>
</dbReference>
<evidence type="ECO:0000259" key="2">
    <source>
        <dbReference type="SMART" id="SM00181"/>
    </source>
</evidence>
<feature type="domain" description="EGF-like" evidence="2">
    <location>
        <begin position="253"/>
        <end position="285"/>
    </location>
</feature>